<organism evidence="2">
    <name type="scientific">Ananas comosus var. bracteatus</name>
    <name type="common">red pineapple</name>
    <dbReference type="NCBI Taxonomy" id="296719"/>
    <lineage>
        <taxon>Eukaryota</taxon>
        <taxon>Viridiplantae</taxon>
        <taxon>Streptophyta</taxon>
        <taxon>Embryophyta</taxon>
        <taxon>Tracheophyta</taxon>
        <taxon>Spermatophyta</taxon>
        <taxon>Magnoliopsida</taxon>
        <taxon>Liliopsida</taxon>
        <taxon>Poales</taxon>
        <taxon>Bromeliaceae</taxon>
        <taxon>Bromelioideae</taxon>
        <taxon>Ananas</taxon>
    </lineage>
</organism>
<gene>
    <name evidence="2" type="ORF">CB5_LOCUS17709</name>
</gene>
<dbReference type="InterPro" id="IPR056924">
    <property type="entry name" value="SH3_Tf2-1"/>
</dbReference>
<name>A0A6V7PUY9_ANACO</name>
<proteinExistence type="predicted"/>
<dbReference type="InterPro" id="IPR012337">
    <property type="entry name" value="RNaseH-like_sf"/>
</dbReference>
<protein>
    <recommendedName>
        <fullName evidence="1">Tf2-1-like SH3-like domain-containing protein</fullName>
    </recommendedName>
</protein>
<dbReference type="SUPFAM" id="SSF53098">
    <property type="entry name" value="Ribonuclease H-like"/>
    <property type="match status" value="1"/>
</dbReference>
<dbReference type="EMBL" id="LR862152">
    <property type="protein sequence ID" value="CAD1834498.1"/>
    <property type="molecule type" value="Genomic_DNA"/>
</dbReference>
<dbReference type="PANTHER" id="PTHR46148:SF60">
    <property type="entry name" value="CHROMO DOMAIN-CONTAINING PROTEIN"/>
    <property type="match status" value="1"/>
</dbReference>
<feature type="domain" description="Tf2-1-like SH3-like" evidence="1">
    <location>
        <begin position="58"/>
        <end position="92"/>
    </location>
</feature>
<evidence type="ECO:0000259" key="1">
    <source>
        <dbReference type="Pfam" id="PF24626"/>
    </source>
</evidence>
<dbReference type="Pfam" id="PF24626">
    <property type="entry name" value="SH3_Tf2-1"/>
    <property type="match status" value="1"/>
</dbReference>
<dbReference type="AlphaFoldDB" id="A0A6V7PUY9"/>
<sequence>MGLPRSQAGHNAIWVIIDRLTKSAHFIPIHITWTGEKLAQVYLDEIVRLHGVPISIVYEILERVGPVAYRLALPPNLLEVHNVFHVSVLRKYIFDPTHVLDATPLELREDLSFGELS</sequence>
<evidence type="ECO:0000313" key="2">
    <source>
        <dbReference type="EMBL" id="CAD1834498.1"/>
    </source>
</evidence>
<dbReference type="PANTHER" id="PTHR46148">
    <property type="entry name" value="CHROMO DOMAIN-CONTAINING PROTEIN"/>
    <property type="match status" value="1"/>
</dbReference>
<accession>A0A6V7PUY9</accession>
<reference evidence="2" key="1">
    <citation type="submission" date="2020-07" db="EMBL/GenBank/DDBJ databases">
        <authorList>
            <person name="Lin J."/>
        </authorList>
    </citation>
    <scope>NUCLEOTIDE SEQUENCE</scope>
</reference>